<organism evidence="1 2">
    <name type="scientific">Herbaspirillum hiltneri N3</name>
    <dbReference type="NCBI Taxonomy" id="1262470"/>
    <lineage>
        <taxon>Bacteria</taxon>
        <taxon>Pseudomonadati</taxon>
        <taxon>Pseudomonadota</taxon>
        <taxon>Betaproteobacteria</taxon>
        <taxon>Burkholderiales</taxon>
        <taxon>Oxalobacteraceae</taxon>
        <taxon>Herbaspirillum</taxon>
    </lineage>
</organism>
<proteinExistence type="predicted"/>
<dbReference type="Proteomes" id="UP000063429">
    <property type="component" value="Chromosome"/>
</dbReference>
<keyword evidence="2" id="KW-1185">Reference proteome</keyword>
<sequence length="129" mass="14048">MLLDLIGLAGQDSPGRAVLELQLGDIFTRTAVEKNDADHYLAVTASLPRCEQPHYLPLPAAPLNGGDRRVDDVDFLWHADEGRYIVLRKIALGPLRDERAVMDAILETADIATELLAAVQTPPAEPKPS</sequence>
<protein>
    <submittedName>
        <fullName evidence="1">Uncharacterized protein</fullName>
    </submittedName>
</protein>
<evidence type="ECO:0000313" key="1">
    <source>
        <dbReference type="EMBL" id="AKZ65235.1"/>
    </source>
</evidence>
<name>A0ABN4I259_9BURK</name>
<reference evidence="2" key="1">
    <citation type="journal article" date="2015" name="Genome Announc.">
        <title>Complete Genome Sequence of Herbaspirillum hiltneri N3 (DSM 17495), Isolated from Surface-Sterilized Wheat Roots.</title>
        <authorList>
            <person name="Guizelini D."/>
            <person name="Saizaki P.M."/>
            <person name="Coimbra N.A."/>
            <person name="Weiss V.A."/>
            <person name="Faoro H."/>
            <person name="Sfeir M.Z."/>
            <person name="Baura V.A."/>
            <person name="Monteiro R.A."/>
            <person name="Chubatsu L.S."/>
            <person name="Souza E.M."/>
            <person name="Cruz L.M."/>
            <person name="Pedrosa F.O."/>
            <person name="Raittz R.T."/>
            <person name="Marchaukoski J.N."/>
            <person name="Steffens M.B."/>
        </authorList>
    </citation>
    <scope>NUCLEOTIDE SEQUENCE [LARGE SCALE GENOMIC DNA]</scope>
    <source>
        <strain evidence="2">N3</strain>
    </source>
</reference>
<evidence type="ECO:0000313" key="2">
    <source>
        <dbReference type="Proteomes" id="UP000063429"/>
    </source>
</evidence>
<dbReference type="EMBL" id="CP011409">
    <property type="protein sequence ID" value="AKZ65235.1"/>
    <property type="molecule type" value="Genomic_DNA"/>
</dbReference>
<accession>A0ABN4I259</accession>
<gene>
    <name evidence="1" type="ORF">F506_08100</name>
</gene>